<proteinExistence type="predicted"/>
<protein>
    <submittedName>
        <fullName evidence="1">Uncharacterized protein</fullName>
    </submittedName>
</protein>
<sequence>MQAYNFQPNDDILEKLLILNLELADKEKQGKPVIGPWSPI</sequence>
<dbReference type="EMBL" id="CP124543">
    <property type="protein sequence ID" value="WGV24938.1"/>
    <property type="molecule type" value="Genomic_DNA"/>
</dbReference>
<gene>
    <name evidence="1" type="ORF">QI031_24725</name>
</gene>
<name>A0AAJ6NQY2_9CYAN</name>
<organism evidence="1 2">
    <name type="scientific">Halotia branconii CENA392</name>
    <dbReference type="NCBI Taxonomy" id="1539056"/>
    <lineage>
        <taxon>Bacteria</taxon>
        <taxon>Bacillati</taxon>
        <taxon>Cyanobacteriota</taxon>
        <taxon>Cyanophyceae</taxon>
        <taxon>Nostocales</taxon>
        <taxon>Nodulariaceae</taxon>
        <taxon>Halotia</taxon>
    </lineage>
</organism>
<evidence type="ECO:0000313" key="2">
    <source>
        <dbReference type="Proteomes" id="UP001223520"/>
    </source>
</evidence>
<accession>A0AAJ6NQY2</accession>
<dbReference type="AlphaFoldDB" id="A0AAJ6NQY2"/>
<evidence type="ECO:0000313" key="1">
    <source>
        <dbReference type="EMBL" id="WGV24938.1"/>
    </source>
</evidence>
<dbReference type="KEGG" id="hbq:QI031_24725"/>
<keyword evidence="2" id="KW-1185">Reference proteome</keyword>
<reference evidence="1 2" key="1">
    <citation type="journal article" date="2023" name="Limnol Oceanogr Lett">
        <title>Environmental adaptations by the intertidal Antarctic cyanobacterium Halotia branconii CENA392 as revealed using long-read genome sequencing.</title>
        <authorList>
            <person name="Dextro R.B."/>
            <person name="Delbaje E."/>
            <person name="Freitas P.N.N."/>
            <person name="Geraldes V."/>
            <person name="Pinto E."/>
            <person name="Long P.F."/>
            <person name="Fiore M.F."/>
        </authorList>
    </citation>
    <scope>NUCLEOTIDE SEQUENCE [LARGE SCALE GENOMIC DNA]</scope>
    <source>
        <strain evidence="1 2">CENA392</strain>
    </source>
</reference>
<dbReference type="Proteomes" id="UP001223520">
    <property type="component" value="Chromosome"/>
</dbReference>